<feature type="transmembrane region" description="Helical" evidence="1">
    <location>
        <begin position="180"/>
        <end position="207"/>
    </location>
</feature>
<feature type="transmembrane region" description="Helical" evidence="1">
    <location>
        <begin position="52"/>
        <end position="73"/>
    </location>
</feature>
<dbReference type="Proteomes" id="UP000717364">
    <property type="component" value="Unassembled WGS sequence"/>
</dbReference>
<accession>A0A947DD63</accession>
<keyword evidence="1" id="KW-0472">Membrane</keyword>
<evidence type="ECO:0000313" key="3">
    <source>
        <dbReference type="EMBL" id="MBT9314344.1"/>
    </source>
</evidence>
<dbReference type="EMBL" id="JADOES010000003">
    <property type="protein sequence ID" value="MBT9314344.1"/>
    <property type="molecule type" value="Genomic_DNA"/>
</dbReference>
<dbReference type="InterPro" id="IPR057169">
    <property type="entry name" value="DUF7847"/>
</dbReference>
<keyword evidence="1" id="KW-0812">Transmembrane</keyword>
<dbReference type="Pfam" id="PF25231">
    <property type="entry name" value="DUF7847"/>
    <property type="match status" value="1"/>
</dbReference>
<keyword evidence="1" id="KW-1133">Transmembrane helix</keyword>
<sequence>MTTSTLKPGEILRDTLQRIGPIFLPVALLAVPGVLITMLVSNPMLAGLINVVYLFLVAPILGGAMIILVNRCLTGQQTDLGEAVAMAWRKAVPLILTMLLLLIILIPALMLLVIPGLYLSVRLFATQYEVVLGHKSPTEALSASWELTRGRWWSIFWTMLVVSLAFVVPLLIASAILGAVLPFGVVISNLLGIVVTPPLVMALMMIYKVVKGESAMSADGADIASA</sequence>
<feature type="domain" description="DUF7847" evidence="2">
    <location>
        <begin position="101"/>
        <end position="206"/>
    </location>
</feature>
<evidence type="ECO:0000259" key="2">
    <source>
        <dbReference type="Pfam" id="PF25231"/>
    </source>
</evidence>
<feature type="transmembrane region" description="Helical" evidence="1">
    <location>
        <begin position="152"/>
        <end position="173"/>
    </location>
</feature>
<reference evidence="3" key="1">
    <citation type="submission" date="2020-11" db="EMBL/GenBank/DDBJ databases">
        <authorList>
            <person name="Konstantinou D."/>
            <person name="Gkelis S."/>
            <person name="Popin R."/>
            <person name="Fewer D."/>
            <person name="Sivonen K."/>
        </authorList>
    </citation>
    <scope>NUCLEOTIDE SEQUENCE</scope>
    <source>
        <strain evidence="3">TAU-MAC 1115</strain>
    </source>
</reference>
<evidence type="ECO:0000313" key="4">
    <source>
        <dbReference type="Proteomes" id="UP000717364"/>
    </source>
</evidence>
<proteinExistence type="predicted"/>
<gene>
    <name evidence="3" type="ORF">IXB50_02785</name>
</gene>
<keyword evidence="4" id="KW-1185">Reference proteome</keyword>
<name>A0A947DD63_9CYAN</name>
<dbReference type="AlphaFoldDB" id="A0A947DD63"/>
<protein>
    <submittedName>
        <fullName evidence="3">Glycerophosphoryl diester phosphodiesterase membrane domain-containing protein</fullName>
    </submittedName>
</protein>
<evidence type="ECO:0000256" key="1">
    <source>
        <dbReference type="SAM" id="Phobius"/>
    </source>
</evidence>
<comment type="caution">
    <text evidence="3">The sequence shown here is derived from an EMBL/GenBank/DDBJ whole genome shotgun (WGS) entry which is preliminary data.</text>
</comment>
<dbReference type="RefSeq" id="WP_215607400.1">
    <property type="nucleotide sequence ID" value="NZ_JADOES010000003.1"/>
</dbReference>
<reference evidence="3" key="2">
    <citation type="journal article" date="2021" name="Mar. Drugs">
        <title>Genome Reduction and Secondary Metabolism of the Marine Sponge-Associated Cyanobacterium Leptothoe.</title>
        <authorList>
            <person name="Konstantinou D."/>
            <person name="Popin R.V."/>
            <person name="Fewer D.P."/>
            <person name="Sivonen K."/>
            <person name="Gkelis S."/>
        </authorList>
    </citation>
    <scope>NUCLEOTIDE SEQUENCE</scope>
    <source>
        <strain evidence="3">TAU-MAC 1115</strain>
    </source>
</reference>
<feature type="transmembrane region" description="Helical" evidence="1">
    <location>
        <begin position="94"/>
        <end position="118"/>
    </location>
</feature>
<organism evidence="3 4">
    <name type="scientific">Leptothoe spongobia TAU-MAC 1115</name>
    <dbReference type="NCBI Taxonomy" id="1967444"/>
    <lineage>
        <taxon>Bacteria</taxon>
        <taxon>Bacillati</taxon>
        <taxon>Cyanobacteriota</taxon>
        <taxon>Cyanophyceae</taxon>
        <taxon>Nodosilineales</taxon>
        <taxon>Cymatolegaceae</taxon>
        <taxon>Leptothoe</taxon>
        <taxon>Leptothoe spongobia</taxon>
    </lineage>
</organism>
<feature type="transmembrane region" description="Helical" evidence="1">
    <location>
        <begin position="21"/>
        <end position="40"/>
    </location>
</feature>